<dbReference type="AlphaFoldDB" id="A0A804KT59"/>
<protein>
    <submittedName>
        <fullName evidence="1">(wild Malaysian banana) hypothetical protein</fullName>
    </submittedName>
</protein>
<evidence type="ECO:0000313" key="1">
    <source>
        <dbReference type="EMBL" id="CAG1852515.1"/>
    </source>
</evidence>
<proteinExistence type="predicted"/>
<dbReference type="EMBL" id="HG996476">
    <property type="protein sequence ID" value="CAG1852515.1"/>
    <property type="molecule type" value="Genomic_DNA"/>
</dbReference>
<dbReference type="InParanoid" id="A0A804KT59"/>
<sequence length="126" mass="14018">MDKGPLLPKCSWEARRSLPWAHWKYLAEDASCLLENSTRVVGLDIDRHSWGPSNQSISLRSRTTSLLIERERENSGAPLIACSLPDKLSTSLEYDGSAVREILGSTYRPETSTTTCLINLPRTGIT</sequence>
<name>A0A804KT59_MUSAM</name>
<keyword evidence="3" id="KW-1185">Reference proteome</keyword>
<reference evidence="1" key="1">
    <citation type="submission" date="2021-03" db="EMBL/GenBank/DDBJ databases">
        <authorList>
            <consortium name="Genoscope - CEA"/>
            <person name="William W."/>
        </authorList>
    </citation>
    <scope>NUCLEOTIDE SEQUENCE</scope>
    <source>
        <strain evidence="1">Doubled-haploid Pahang</strain>
    </source>
</reference>
<gene>
    <name evidence="1" type="ORF">GSMUA_307410.1</name>
</gene>
<organism evidence="2 3">
    <name type="scientific">Musa acuminata subsp. malaccensis</name>
    <name type="common">Wild banana</name>
    <name type="synonym">Musa malaccensis</name>
    <dbReference type="NCBI Taxonomy" id="214687"/>
    <lineage>
        <taxon>Eukaryota</taxon>
        <taxon>Viridiplantae</taxon>
        <taxon>Streptophyta</taxon>
        <taxon>Embryophyta</taxon>
        <taxon>Tracheophyta</taxon>
        <taxon>Spermatophyta</taxon>
        <taxon>Magnoliopsida</taxon>
        <taxon>Liliopsida</taxon>
        <taxon>Zingiberales</taxon>
        <taxon>Musaceae</taxon>
        <taxon>Musa</taxon>
    </lineage>
</organism>
<reference evidence="2" key="2">
    <citation type="submission" date="2021-05" db="UniProtKB">
        <authorList>
            <consortium name="EnsemblPlants"/>
        </authorList>
    </citation>
    <scope>IDENTIFICATION</scope>
    <source>
        <strain evidence="2">subsp. malaccensis</strain>
    </source>
</reference>
<evidence type="ECO:0000313" key="3">
    <source>
        <dbReference type="Proteomes" id="UP000012960"/>
    </source>
</evidence>
<accession>A0A804KT59</accession>
<dbReference type="Gramene" id="Ma10_t06170.1">
    <property type="protein sequence ID" value="Ma10_p06170.1"/>
    <property type="gene ID" value="Ma10_g06170"/>
</dbReference>
<dbReference type="EnsemblPlants" id="Ma10_t06170.1">
    <property type="protein sequence ID" value="Ma10_p06170.1"/>
    <property type="gene ID" value="Ma10_g06170"/>
</dbReference>
<dbReference type="Proteomes" id="UP000012960">
    <property type="component" value="Unplaced"/>
</dbReference>
<evidence type="ECO:0000313" key="2">
    <source>
        <dbReference type="EnsemblPlants" id="Ma10_p06170.1"/>
    </source>
</evidence>